<dbReference type="RefSeq" id="WP_167695137.1">
    <property type="nucleotide sequence ID" value="NZ_CP118181.1"/>
</dbReference>
<dbReference type="GO" id="GO:0046872">
    <property type="term" value="F:metal ion binding"/>
    <property type="evidence" value="ECO:0007669"/>
    <property type="project" value="UniProtKB-KW"/>
</dbReference>
<dbReference type="Gene3D" id="3.40.1390.20">
    <property type="entry name" value="HprK N-terminal domain-like"/>
    <property type="match status" value="1"/>
</dbReference>
<dbReference type="InterPro" id="IPR038763">
    <property type="entry name" value="DHH_sf"/>
</dbReference>
<evidence type="ECO:0000256" key="4">
    <source>
        <dbReference type="ARBA" id="ARBA00022723"/>
    </source>
</evidence>
<dbReference type="EMBL" id="JAATLM010000001">
    <property type="protein sequence ID" value="NIZ69034.1"/>
    <property type="molecule type" value="Genomic_DNA"/>
</dbReference>
<dbReference type="InterPro" id="IPR004097">
    <property type="entry name" value="DHHA2"/>
</dbReference>
<keyword evidence="12" id="KW-1185">Reference proteome</keyword>
<evidence type="ECO:0000259" key="10">
    <source>
        <dbReference type="PROSITE" id="PS51371"/>
    </source>
</evidence>
<dbReference type="InterPro" id="IPR046342">
    <property type="entry name" value="CBS_dom_sf"/>
</dbReference>
<evidence type="ECO:0000256" key="7">
    <source>
        <dbReference type="ARBA" id="ARBA00032535"/>
    </source>
</evidence>
<dbReference type="Proteomes" id="UP000778951">
    <property type="component" value="Unassembled WGS sequence"/>
</dbReference>
<comment type="catalytic activity">
    <reaction evidence="8">
        <text>diphosphate + H2O = 2 phosphate + H(+)</text>
        <dbReference type="Rhea" id="RHEA:24576"/>
        <dbReference type="ChEBI" id="CHEBI:15377"/>
        <dbReference type="ChEBI" id="CHEBI:15378"/>
        <dbReference type="ChEBI" id="CHEBI:33019"/>
        <dbReference type="ChEBI" id="CHEBI:43474"/>
        <dbReference type="EC" id="3.6.1.1"/>
    </reaction>
</comment>
<dbReference type="Pfam" id="PF00571">
    <property type="entry name" value="CBS"/>
    <property type="match status" value="1"/>
</dbReference>
<comment type="caution">
    <text evidence="11">The sequence shown here is derived from an EMBL/GenBank/DDBJ whole genome shotgun (WGS) entry which is preliminary data.</text>
</comment>
<dbReference type="Pfam" id="PF07085">
    <property type="entry name" value="DRTGG"/>
    <property type="match status" value="1"/>
</dbReference>
<dbReference type="GO" id="GO:0004427">
    <property type="term" value="F:inorganic diphosphate phosphatase activity"/>
    <property type="evidence" value="ECO:0007669"/>
    <property type="project" value="UniProtKB-EC"/>
</dbReference>
<dbReference type="Pfam" id="PF02833">
    <property type="entry name" value="DHHA2"/>
    <property type="match status" value="1"/>
</dbReference>
<dbReference type="PANTHER" id="PTHR12112:SF22">
    <property type="entry name" value="MANGANESE-DEPENDENT INORGANIC PYROPHOSPHATASE-RELATED"/>
    <property type="match status" value="1"/>
</dbReference>
<dbReference type="SUPFAM" id="SSF64182">
    <property type="entry name" value="DHH phosphoesterases"/>
    <property type="match status" value="1"/>
</dbReference>
<dbReference type="PROSITE" id="PS51371">
    <property type="entry name" value="CBS"/>
    <property type="match status" value="1"/>
</dbReference>
<sequence>MSTAYKQIYVVGHRNPDADSLISAHAYANLKQLQGNSNVIAIRSGVANSQSEYIFQRFNAPLPLLLPDVIPKVMHFMQADPITIHYQRSLWDALQIITQEQIDTLPVVDDERRYLKLLCYESISLYIMQKTTASLRSLLISSLDLIQSTLKAQPITAFSPTKIQGYTLLVASSYSSTFKEEFDREDPQTLIVLIGDRIDLQRYIIERKVAIIIVTNNYIIHPDLQTLAQEHGVSILISAHDATTTSIMLLYSVPVGHAALETPAVDYDDTTAKAKNRIEHSTARAVAVVNQEAEVIGLLKEIDLNRRPNIALILVDHNELSQAISGVEHVDVLEVIDHHRLGGFKTNIPITFINQTVGSTSTIVANLYKTQHTPLDRTTASLLLCGILSDTLGLKSATTTQIDRDTARYLASLTQIDITTLSQELTEASNHIMHRSPSEVIGMDRKEYQEDDWKFFVSQIETSNPDFFLHNKAQYIDLLTSQMADEEALFCGLLITDTTSLSSYLIITAQENFISLIPYPNHSDHVYFLQDVLSRKKQLIPMLTEIISTL</sequence>
<comment type="subunit">
    <text evidence="2">Homohexamer.</text>
</comment>
<evidence type="ECO:0000256" key="2">
    <source>
        <dbReference type="ARBA" id="ARBA00011643"/>
    </source>
</evidence>
<gene>
    <name evidence="11" type="ORF">HCT48_02245</name>
</gene>
<dbReference type="InterPro" id="IPR028979">
    <property type="entry name" value="Ser_kin/Pase_Hpr-like_N_sf"/>
</dbReference>
<feature type="domain" description="CBS" evidence="10">
    <location>
        <begin position="77"/>
        <end position="134"/>
    </location>
</feature>
<accession>A0A968KU13</accession>
<evidence type="ECO:0000256" key="5">
    <source>
        <dbReference type="ARBA" id="ARBA00022801"/>
    </source>
</evidence>
<evidence type="ECO:0000256" key="8">
    <source>
        <dbReference type="ARBA" id="ARBA00047820"/>
    </source>
</evidence>
<evidence type="ECO:0000256" key="9">
    <source>
        <dbReference type="PROSITE-ProRule" id="PRU00703"/>
    </source>
</evidence>
<evidence type="ECO:0000313" key="11">
    <source>
        <dbReference type="EMBL" id="NIZ69034.1"/>
    </source>
</evidence>
<dbReference type="GO" id="GO:0005737">
    <property type="term" value="C:cytoplasm"/>
    <property type="evidence" value="ECO:0007669"/>
    <property type="project" value="InterPro"/>
</dbReference>
<dbReference type="InterPro" id="IPR038222">
    <property type="entry name" value="DHHA2_dom_sf"/>
</dbReference>
<dbReference type="NCBIfam" id="NF011443">
    <property type="entry name" value="PRK14869.1-5"/>
    <property type="match status" value="1"/>
</dbReference>
<dbReference type="InterPro" id="IPR000644">
    <property type="entry name" value="CBS_dom"/>
</dbReference>
<dbReference type="SUPFAM" id="SSF54631">
    <property type="entry name" value="CBS-domain pair"/>
    <property type="match status" value="1"/>
</dbReference>
<dbReference type="PANTHER" id="PTHR12112">
    <property type="entry name" value="BNIP - RELATED"/>
    <property type="match status" value="1"/>
</dbReference>
<name>A0A968KU13_9SPIO</name>
<dbReference type="Gene3D" id="3.10.310.20">
    <property type="entry name" value="DHHA2 domain"/>
    <property type="match status" value="1"/>
</dbReference>
<protein>
    <recommendedName>
        <fullName evidence="3">inorganic diphosphatase</fullName>
        <ecNumber evidence="3">3.6.1.1</ecNumber>
    </recommendedName>
    <alternativeName>
        <fullName evidence="7">Pyrophosphate phospho-hydrolase</fullName>
    </alternativeName>
</protein>
<dbReference type="Gene3D" id="3.90.1640.10">
    <property type="entry name" value="inorganic pyrophosphatase (n-terminal core)"/>
    <property type="match status" value="2"/>
</dbReference>
<organism evidence="11 12">
    <name type="scientific">Entomospira culicis</name>
    <dbReference type="NCBI Taxonomy" id="2719989"/>
    <lineage>
        <taxon>Bacteria</taxon>
        <taxon>Pseudomonadati</taxon>
        <taxon>Spirochaetota</taxon>
        <taxon>Spirochaetia</taxon>
        <taxon>Spirochaetales</taxon>
        <taxon>Spirochaetaceae</taxon>
        <taxon>Entomospira</taxon>
    </lineage>
</organism>
<reference evidence="11" key="1">
    <citation type="submission" date="2020-03" db="EMBL/GenBank/DDBJ databases">
        <title>Spirochaetal bacteria isolated from arthropods constitute a novel genus Entomospira genus novum within the order Spirochaetales.</title>
        <authorList>
            <person name="Grana-Miraglia L."/>
            <person name="Sikutova S."/>
            <person name="Fingerle V."/>
            <person name="Sing A."/>
            <person name="Castillo-Ramirez S."/>
            <person name="Margos G."/>
            <person name="Rudolf I."/>
        </authorList>
    </citation>
    <scope>NUCLEOTIDE SEQUENCE</scope>
    <source>
        <strain evidence="11">BR149</strain>
    </source>
</reference>
<keyword evidence="9" id="KW-0129">CBS domain</keyword>
<dbReference type="InterPro" id="IPR010766">
    <property type="entry name" value="DRTGG"/>
</dbReference>
<dbReference type="EC" id="3.6.1.1" evidence="3"/>
<evidence type="ECO:0000256" key="3">
    <source>
        <dbReference type="ARBA" id="ARBA00012146"/>
    </source>
</evidence>
<comment type="cofactor">
    <cofactor evidence="1">
        <name>Mn(2+)</name>
        <dbReference type="ChEBI" id="CHEBI:29035"/>
    </cofactor>
</comment>
<keyword evidence="5 11" id="KW-0378">Hydrolase</keyword>
<proteinExistence type="predicted"/>
<keyword evidence="4" id="KW-0479">Metal-binding</keyword>
<dbReference type="SMART" id="SM01131">
    <property type="entry name" value="DHHA2"/>
    <property type="match status" value="1"/>
</dbReference>
<dbReference type="AlphaFoldDB" id="A0A968KU13"/>
<dbReference type="InterPro" id="IPR001667">
    <property type="entry name" value="DDH_dom"/>
</dbReference>
<dbReference type="SUPFAM" id="SSF75138">
    <property type="entry name" value="HprK N-terminal domain-like"/>
    <property type="match status" value="1"/>
</dbReference>
<evidence type="ECO:0000256" key="6">
    <source>
        <dbReference type="ARBA" id="ARBA00023211"/>
    </source>
</evidence>
<keyword evidence="6" id="KW-0464">Manganese</keyword>
<evidence type="ECO:0000256" key="1">
    <source>
        <dbReference type="ARBA" id="ARBA00001936"/>
    </source>
</evidence>
<evidence type="ECO:0000313" key="12">
    <source>
        <dbReference type="Proteomes" id="UP000778951"/>
    </source>
</evidence>
<dbReference type="Pfam" id="PF01368">
    <property type="entry name" value="DHH"/>
    <property type="match status" value="1"/>
</dbReference>